<dbReference type="InterPro" id="IPR011856">
    <property type="entry name" value="tRNA_endonuc-like_dom_sf"/>
</dbReference>
<proteinExistence type="predicted"/>
<keyword evidence="2" id="KW-0540">Nuclease</keyword>
<reference evidence="2 3" key="1">
    <citation type="submission" date="2021-01" db="EMBL/GenBank/DDBJ databases">
        <title>Genome Characterization of a novel Stenotrophomonas isolate with high keratinase activity.</title>
        <authorList>
            <person name="Cao Z.-J."/>
        </authorList>
    </citation>
    <scope>NUCLEOTIDE SEQUENCE [LARGE SCALE GENOMIC DNA]</scope>
    <source>
        <strain evidence="2 3">DHHJ</strain>
    </source>
</reference>
<dbReference type="Pfam" id="PF04471">
    <property type="entry name" value="Mrr_cat"/>
    <property type="match status" value="1"/>
</dbReference>
<feature type="domain" description="Restriction endonuclease type IV Mrr" evidence="1">
    <location>
        <begin position="4"/>
        <end position="114"/>
    </location>
</feature>
<keyword evidence="2" id="KW-0255">Endonuclease</keyword>
<gene>
    <name evidence="2" type="ORF">JJL50_08465</name>
</gene>
<dbReference type="AlphaFoldDB" id="A0ABD7C9F8"/>
<protein>
    <submittedName>
        <fullName evidence="2">Restriction endonuclease</fullName>
    </submittedName>
</protein>
<evidence type="ECO:0000259" key="1">
    <source>
        <dbReference type="Pfam" id="PF04471"/>
    </source>
</evidence>
<evidence type="ECO:0000313" key="2">
    <source>
        <dbReference type="EMBL" id="QQQ44549.1"/>
    </source>
</evidence>
<dbReference type="EMBL" id="CP067993">
    <property type="protein sequence ID" value="QQQ44549.1"/>
    <property type="molecule type" value="Genomic_DNA"/>
</dbReference>
<dbReference type="Proteomes" id="UP000596095">
    <property type="component" value="Chromosome"/>
</dbReference>
<dbReference type="InterPro" id="IPR011335">
    <property type="entry name" value="Restrct_endonuc-II-like"/>
</dbReference>
<evidence type="ECO:0000313" key="3">
    <source>
        <dbReference type="Proteomes" id="UP000596095"/>
    </source>
</evidence>
<dbReference type="SUPFAM" id="SSF52980">
    <property type="entry name" value="Restriction endonuclease-like"/>
    <property type="match status" value="1"/>
</dbReference>
<accession>A0ABD7C9F8</accession>
<keyword evidence="2" id="KW-0378">Hydrolase</keyword>
<sequence length="265" mass="30847">MPKDWFEFQERIKDHFVSLGAEAQTNVRVQGVRTCHDIDVFVRTRFLGEDLIWLVEAKFWKAKVTKAQVLALRAIAEDVGADRGFIVSTNGFQKGAFEAAEKTNIKLKTFEELVIDTRGYAEFEILKTYLDRVNLLEDRYWSHSKSARIEYGLRHDILDNVFTFTGQELLRTARSAIMAAEDRNYPIDLEMVLTVRKGEAVADNFQQLCNWLNLNLNHLDERLLNAEWRMYKDGKYNPRTDRTKAREAYTTEIMARAIMRKPEVG</sequence>
<dbReference type="GO" id="GO:0004519">
    <property type="term" value="F:endonuclease activity"/>
    <property type="evidence" value="ECO:0007669"/>
    <property type="project" value="UniProtKB-KW"/>
</dbReference>
<dbReference type="Gene3D" id="3.40.1350.10">
    <property type="match status" value="1"/>
</dbReference>
<dbReference type="InterPro" id="IPR007560">
    <property type="entry name" value="Restrct_endonuc_IV_Mrr"/>
</dbReference>
<organism evidence="2 3">
    <name type="scientific">Stenotrophomonas maltophilia</name>
    <name type="common">Pseudomonas maltophilia</name>
    <name type="synonym">Xanthomonas maltophilia</name>
    <dbReference type="NCBI Taxonomy" id="40324"/>
    <lineage>
        <taxon>Bacteria</taxon>
        <taxon>Pseudomonadati</taxon>
        <taxon>Pseudomonadota</taxon>
        <taxon>Gammaproteobacteria</taxon>
        <taxon>Lysobacterales</taxon>
        <taxon>Lysobacteraceae</taxon>
        <taxon>Stenotrophomonas</taxon>
        <taxon>Stenotrophomonas maltophilia group</taxon>
    </lineage>
</organism>
<name>A0ABD7C9F8_STEMA</name>